<evidence type="ECO:0000313" key="3">
    <source>
        <dbReference type="Proteomes" id="UP000238081"/>
    </source>
</evidence>
<dbReference type="Pfam" id="PF14021">
    <property type="entry name" value="TNT"/>
    <property type="match status" value="1"/>
</dbReference>
<reference evidence="2 3" key="1">
    <citation type="submission" date="2016-01" db="EMBL/GenBank/DDBJ databases">
        <title>Characterization of the Clostridium difficile lineages that are prevalent in Hong Kong and China.</title>
        <authorList>
            <person name="Kwok J.S.-L."/>
            <person name="Lam W.-Y."/>
            <person name="Ip M."/>
            <person name="Chan T.-F."/>
            <person name="Hawkey P.M."/>
            <person name="Tsui S.K.-W."/>
        </authorList>
    </citation>
    <scope>NUCLEOTIDE SEQUENCE [LARGE SCALE GENOMIC DNA]</scope>
    <source>
        <strain evidence="2 3">300064</strain>
    </source>
</reference>
<evidence type="ECO:0000313" key="2">
    <source>
        <dbReference type="EMBL" id="PPV12395.1"/>
    </source>
</evidence>
<dbReference type="InterPro" id="IPR025331">
    <property type="entry name" value="TNT"/>
</dbReference>
<name>A0A2S7F6J0_CLOBU</name>
<dbReference type="EMBL" id="LRDH01000147">
    <property type="protein sequence ID" value="PPV12395.1"/>
    <property type="molecule type" value="Genomic_DNA"/>
</dbReference>
<dbReference type="GO" id="GO:0050135">
    <property type="term" value="F:NADP+ nucleosidase activity"/>
    <property type="evidence" value="ECO:0007669"/>
    <property type="project" value="InterPro"/>
</dbReference>
<dbReference type="AlphaFoldDB" id="A0A2S7F6J0"/>
<dbReference type="PANTHER" id="PTHR42059">
    <property type="entry name" value="TNT DOMAIN-CONTAINING PROTEIN"/>
    <property type="match status" value="1"/>
</dbReference>
<dbReference type="Proteomes" id="UP000238081">
    <property type="component" value="Unassembled WGS sequence"/>
</dbReference>
<evidence type="ECO:0000259" key="1">
    <source>
        <dbReference type="Pfam" id="PF14021"/>
    </source>
</evidence>
<comment type="caution">
    <text evidence="2">The sequence shown here is derived from an EMBL/GenBank/DDBJ whole genome shotgun (WGS) entry which is preliminary data.</text>
</comment>
<proteinExistence type="predicted"/>
<accession>A0A2S7F6J0</accession>
<organism evidence="2 3">
    <name type="scientific">Clostridium butyricum</name>
    <dbReference type="NCBI Taxonomy" id="1492"/>
    <lineage>
        <taxon>Bacteria</taxon>
        <taxon>Bacillati</taxon>
        <taxon>Bacillota</taxon>
        <taxon>Clostridia</taxon>
        <taxon>Eubacteriales</taxon>
        <taxon>Clostridiaceae</taxon>
        <taxon>Clostridium</taxon>
    </lineage>
</organism>
<dbReference type="PANTHER" id="PTHR42059:SF1">
    <property type="entry name" value="TNT DOMAIN-CONTAINING PROTEIN"/>
    <property type="match status" value="1"/>
</dbReference>
<dbReference type="InterPro" id="IPR053024">
    <property type="entry name" value="Fungal_surface_NADase"/>
</dbReference>
<sequence>MPGQYGDANIDGFLNGVYEDAMLKPGSKIDRYGGNNGTFFADEGITTAQRAMSPNSDFSTYNAYEIKREIPMRQGEIAPWFDEVGGGIQYQINPEFVNEIRTKLMSGESLIDELIRLGYLKRL</sequence>
<feature type="domain" description="TNT" evidence="1">
    <location>
        <begin position="23"/>
        <end position="122"/>
    </location>
</feature>
<gene>
    <name evidence="2" type="ORF">AWN73_19030</name>
</gene>
<protein>
    <recommendedName>
        <fullName evidence="1">TNT domain-containing protein</fullName>
    </recommendedName>
</protein>